<evidence type="ECO:0000313" key="3">
    <source>
        <dbReference type="Proteomes" id="UP000275772"/>
    </source>
</evidence>
<evidence type="ECO:0000256" key="1">
    <source>
        <dbReference type="SAM" id="MobiDB-lite"/>
    </source>
</evidence>
<feature type="region of interest" description="Disordered" evidence="1">
    <location>
        <begin position="1"/>
        <end position="24"/>
    </location>
</feature>
<dbReference type="AlphaFoldDB" id="A0A383UXD9"/>
<reference evidence="2 3" key="1">
    <citation type="submission" date="2017-11" db="EMBL/GenBank/DDBJ databases">
        <authorList>
            <person name="Kracher B."/>
        </authorList>
    </citation>
    <scope>NUCLEOTIDE SEQUENCE [LARGE SCALE GENOMIC DNA]</scope>
    <source>
        <strain evidence="2 3">RACE1</strain>
    </source>
</reference>
<gene>
    <name evidence="2" type="ORF">BLGHR1_14835</name>
</gene>
<sequence length="57" mass="6474">MHFPAHSALHPSHNHHQAGPRSHTHSLKGSLFSFSLVNIEKIAATEHLRFDRCYVMS</sequence>
<proteinExistence type="predicted"/>
<dbReference type="VEuPathDB" id="FungiDB:BLGHR1_14835"/>
<protein>
    <submittedName>
        <fullName evidence="2">Uncharacterized protein</fullName>
    </submittedName>
</protein>
<organism evidence="2 3">
    <name type="scientific">Blumeria hordei</name>
    <name type="common">Barley powdery mildew</name>
    <name type="synonym">Blumeria graminis f. sp. hordei</name>
    <dbReference type="NCBI Taxonomy" id="2867405"/>
    <lineage>
        <taxon>Eukaryota</taxon>
        <taxon>Fungi</taxon>
        <taxon>Dikarya</taxon>
        <taxon>Ascomycota</taxon>
        <taxon>Pezizomycotina</taxon>
        <taxon>Leotiomycetes</taxon>
        <taxon>Erysiphales</taxon>
        <taxon>Erysiphaceae</taxon>
        <taxon>Blumeria</taxon>
    </lineage>
</organism>
<dbReference type="Proteomes" id="UP000275772">
    <property type="component" value="Unassembled WGS sequence"/>
</dbReference>
<name>A0A383UXD9_BLUHO</name>
<accession>A0A383UXD9</accession>
<feature type="compositionally biased region" description="Basic residues" evidence="1">
    <location>
        <begin position="12"/>
        <end position="24"/>
    </location>
</feature>
<dbReference type="EMBL" id="UNSH01000061">
    <property type="protein sequence ID" value="SZF04040.1"/>
    <property type="molecule type" value="Genomic_DNA"/>
</dbReference>
<evidence type="ECO:0000313" key="2">
    <source>
        <dbReference type="EMBL" id="SZF04040.1"/>
    </source>
</evidence>